<keyword evidence="1" id="KW-0732">Signal</keyword>
<evidence type="ECO:0000313" key="3">
    <source>
        <dbReference type="Proteomes" id="UP000295783"/>
    </source>
</evidence>
<evidence type="ECO:0008006" key="4">
    <source>
        <dbReference type="Google" id="ProtNLM"/>
    </source>
</evidence>
<proteinExistence type="predicted"/>
<dbReference type="Proteomes" id="UP000295783">
    <property type="component" value="Unassembled WGS sequence"/>
</dbReference>
<name>A0A4R6X1A2_9PROT</name>
<feature type="chain" id="PRO_5020307188" description="Methanolan biosynthesis EpsI domain-containing protein" evidence="1">
    <location>
        <begin position="32"/>
        <end position="255"/>
    </location>
</feature>
<organism evidence="2 3">
    <name type="scientific">Dongia mobilis</name>
    <dbReference type="NCBI Taxonomy" id="578943"/>
    <lineage>
        <taxon>Bacteria</taxon>
        <taxon>Pseudomonadati</taxon>
        <taxon>Pseudomonadota</taxon>
        <taxon>Alphaproteobacteria</taxon>
        <taxon>Rhodospirillales</taxon>
        <taxon>Dongiaceae</taxon>
        <taxon>Dongia</taxon>
    </lineage>
</organism>
<dbReference type="AlphaFoldDB" id="A0A4R6X1A2"/>
<sequence length="255" mass="27586">MMRHGVITLRSACASALLALGLIAATDRATATDTTIERMPAALESAFALSALPPTLRDEAGVYLLDPGKGYYLAAQGSSGIACLVQRTAWEMADYRDDIYFPLCYDAAGTATYLKVIMDTAALRSEGLEPSKLKALVEQRYRDGTYRAPEKAGLSYMVGPLMRTVGPPDMQVHTMAMPHLMFYAPGLSNADIGAKPDLANPGSLANPFVDRQGNDAQSYIIQMIGEAEKARILADEKPLLEALCAYRDILCLHHP</sequence>
<feature type="signal peptide" evidence="1">
    <location>
        <begin position="1"/>
        <end position="31"/>
    </location>
</feature>
<dbReference type="EMBL" id="SNYW01000006">
    <property type="protein sequence ID" value="TDQ84238.1"/>
    <property type="molecule type" value="Genomic_DNA"/>
</dbReference>
<comment type="caution">
    <text evidence="2">The sequence shown here is derived from an EMBL/GenBank/DDBJ whole genome shotgun (WGS) entry which is preliminary data.</text>
</comment>
<reference evidence="2 3" key="1">
    <citation type="submission" date="2019-03" db="EMBL/GenBank/DDBJ databases">
        <title>Genomic Encyclopedia of Type Strains, Phase III (KMG-III): the genomes of soil and plant-associated and newly described type strains.</title>
        <authorList>
            <person name="Whitman W."/>
        </authorList>
    </citation>
    <scope>NUCLEOTIDE SEQUENCE [LARGE SCALE GENOMIC DNA]</scope>
    <source>
        <strain evidence="2 3">CGMCC 1.7660</strain>
    </source>
</reference>
<dbReference type="OrthoDB" id="8072835at2"/>
<dbReference type="RefSeq" id="WP_133612277.1">
    <property type="nucleotide sequence ID" value="NZ_SNYW01000006.1"/>
</dbReference>
<accession>A0A4R6X1A2</accession>
<keyword evidence="3" id="KW-1185">Reference proteome</keyword>
<protein>
    <recommendedName>
        <fullName evidence="4">Methanolan biosynthesis EpsI domain-containing protein</fullName>
    </recommendedName>
</protein>
<gene>
    <name evidence="2" type="ORF">A8950_0786</name>
</gene>
<evidence type="ECO:0000313" key="2">
    <source>
        <dbReference type="EMBL" id="TDQ84238.1"/>
    </source>
</evidence>
<evidence type="ECO:0000256" key="1">
    <source>
        <dbReference type="SAM" id="SignalP"/>
    </source>
</evidence>